<dbReference type="Proteomes" id="UP000092461">
    <property type="component" value="Unassembled WGS sequence"/>
</dbReference>
<dbReference type="VEuPathDB" id="VectorBase:LLOJ001514"/>
<sequence length="59" mass="6821">MRSKPKYPYIHYNGECSNENKTCELVFDTDELMTYALVKVFTNPESDGSRLKEEDLGRG</sequence>
<dbReference type="EnsemblMetazoa" id="LLOJ001514-RA">
    <property type="protein sequence ID" value="LLOJ001514-PA"/>
    <property type="gene ID" value="LLOJ001514"/>
</dbReference>
<dbReference type="AlphaFoldDB" id="A0A1B0EW28"/>
<accession>A0A1B0EW28</accession>
<dbReference type="EMBL" id="AJWK01005258">
    <property type="status" value="NOT_ANNOTATED_CDS"/>
    <property type="molecule type" value="Genomic_DNA"/>
</dbReference>
<name>A0A1B0EW28_LUTLO</name>
<dbReference type="VEuPathDB" id="VectorBase:LLONM1_005432"/>
<evidence type="ECO:0000313" key="1">
    <source>
        <dbReference type="EnsemblMetazoa" id="LLOJ001514-PA"/>
    </source>
</evidence>
<organism evidence="1 2">
    <name type="scientific">Lutzomyia longipalpis</name>
    <name type="common">Sand fly</name>
    <dbReference type="NCBI Taxonomy" id="7200"/>
    <lineage>
        <taxon>Eukaryota</taxon>
        <taxon>Metazoa</taxon>
        <taxon>Ecdysozoa</taxon>
        <taxon>Arthropoda</taxon>
        <taxon>Hexapoda</taxon>
        <taxon>Insecta</taxon>
        <taxon>Pterygota</taxon>
        <taxon>Neoptera</taxon>
        <taxon>Endopterygota</taxon>
        <taxon>Diptera</taxon>
        <taxon>Nematocera</taxon>
        <taxon>Psychodoidea</taxon>
        <taxon>Psychodidae</taxon>
        <taxon>Lutzomyia</taxon>
        <taxon>Lutzomyia</taxon>
    </lineage>
</organism>
<evidence type="ECO:0000313" key="2">
    <source>
        <dbReference type="Proteomes" id="UP000092461"/>
    </source>
</evidence>
<proteinExistence type="predicted"/>
<keyword evidence="2" id="KW-1185">Reference proteome</keyword>
<protein>
    <submittedName>
        <fullName evidence="1">Uncharacterized protein</fullName>
    </submittedName>
</protein>
<reference evidence="1" key="1">
    <citation type="submission" date="2020-05" db="UniProtKB">
        <authorList>
            <consortium name="EnsemblMetazoa"/>
        </authorList>
    </citation>
    <scope>IDENTIFICATION</scope>
    <source>
        <strain evidence="1">Jacobina</strain>
    </source>
</reference>